<name>A0A8H5CTY6_9AGAR</name>
<keyword evidence="2" id="KW-0812">Transmembrane</keyword>
<feature type="transmembrane region" description="Helical" evidence="2">
    <location>
        <begin position="444"/>
        <end position="463"/>
    </location>
</feature>
<feature type="compositionally biased region" description="Polar residues" evidence="1">
    <location>
        <begin position="265"/>
        <end position="279"/>
    </location>
</feature>
<keyword evidence="5" id="KW-1185">Reference proteome</keyword>
<gene>
    <name evidence="4" type="ORF">D9756_010274</name>
</gene>
<dbReference type="InterPro" id="IPR041622">
    <property type="entry name" value="SLATT_fungi"/>
</dbReference>
<protein>
    <recommendedName>
        <fullName evidence="3">SMODS and SLOG-associating 2TM effector domain-containing protein</fullName>
    </recommendedName>
</protein>
<dbReference type="AlphaFoldDB" id="A0A8H5CTY6"/>
<reference evidence="4 5" key="1">
    <citation type="journal article" date="2020" name="ISME J.">
        <title>Uncovering the hidden diversity of litter-decomposition mechanisms in mushroom-forming fungi.</title>
        <authorList>
            <person name="Floudas D."/>
            <person name="Bentzer J."/>
            <person name="Ahren D."/>
            <person name="Johansson T."/>
            <person name="Persson P."/>
            <person name="Tunlid A."/>
        </authorList>
    </citation>
    <scope>NUCLEOTIDE SEQUENCE [LARGE SCALE GENOMIC DNA]</scope>
    <source>
        <strain evidence="4 5">CBS 146.42</strain>
    </source>
</reference>
<feature type="domain" description="SMODS and SLOG-associating 2TM effector" evidence="3">
    <location>
        <begin position="400"/>
        <end position="523"/>
    </location>
</feature>
<sequence length="533" mass="56628">MSSGAGEQGHTDIPGGAGNQPVEGSRAADRPAEPGGDIGHLDKPSVSSTNPPSPPAALAGAPTLAVGAVQPPTTTAPPQAHVSPLSYSSELPPVSQDAFHDNSTGASTSIASESDHTSTSSQWLSHSPTHIHQPQAQVPETRQVQSDRNRSQETITTPLRREQTTPLNDKSIQASPQFPFSHQPPRASSPAADTITSGQPSNQIRILSESSLARFPEPQVYSHPQPTAQESHGTFDSEVGLLDPEARRSFYRRHHPLPPLPGRVTSFSEQRSASPPTSSQHHHIRRPTSPGSTGPGLVSIGTRGSHAVGGAAGPSSNGHPDPSTSGAHGQEATIPNTDTRHTSVVPILGTATSHPTIERSTERSRTLKSATVDWLTPSVEDKQSPERTLGERLDPTLEVARTERDKYAAKAKLTGWALNIAIGLQVVLGAMTTGLSVVTTGRQTSIMTAILGGFATIVASFLARARGSHEPELSITRAKDLEQFIRECEAFKMDYGLFRGSQNPEQSAKVETFRDRFEDLLGNASGERRMTPA</sequence>
<feature type="compositionally biased region" description="Polar residues" evidence="1">
    <location>
        <begin position="164"/>
        <end position="180"/>
    </location>
</feature>
<dbReference type="EMBL" id="JAACJO010000023">
    <property type="protein sequence ID" value="KAF5347805.1"/>
    <property type="molecule type" value="Genomic_DNA"/>
</dbReference>
<feature type="transmembrane region" description="Helical" evidence="2">
    <location>
        <begin position="416"/>
        <end position="438"/>
    </location>
</feature>
<organism evidence="4 5">
    <name type="scientific">Leucocoprinus leucothites</name>
    <dbReference type="NCBI Taxonomy" id="201217"/>
    <lineage>
        <taxon>Eukaryota</taxon>
        <taxon>Fungi</taxon>
        <taxon>Dikarya</taxon>
        <taxon>Basidiomycota</taxon>
        <taxon>Agaricomycotina</taxon>
        <taxon>Agaricomycetes</taxon>
        <taxon>Agaricomycetidae</taxon>
        <taxon>Agaricales</taxon>
        <taxon>Agaricineae</taxon>
        <taxon>Agaricaceae</taxon>
        <taxon>Leucocoprinus</taxon>
    </lineage>
</organism>
<evidence type="ECO:0000256" key="1">
    <source>
        <dbReference type="SAM" id="MobiDB-lite"/>
    </source>
</evidence>
<feature type="region of interest" description="Disordered" evidence="1">
    <location>
        <begin position="1"/>
        <end position="341"/>
    </location>
</feature>
<evidence type="ECO:0000259" key="3">
    <source>
        <dbReference type="Pfam" id="PF18142"/>
    </source>
</evidence>
<feature type="compositionally biased region" description="Polar residues" evidence="1">
    <location>
        <begin position="222"/>
        <end position="234"/>
    </location>
</feature>
<keyword evidence="2" id="KW-1133">Transmembrane helix</keyword>
<keyword evidence="2" id="KW-0472">Membrane</keyword>
<evidence type="ECO:0000313" key="4">
    <source>
        <dbReference type="EMBL" id="KAF5347805.1"/>
    </source>
</evidence>
<dbReference type="Pfam" id="PF18142">
    <property type="entry name" value="SLATT_fungal"/>
    <property type="match status" value="1"/>
</dbReference>
<feature type="compositionally biased region" description="Polar residues" evidence="1">
    <location>
        <begin position="101"/>
        <end position="144"/>
    </location>
</feature>
<dbReference type="Proteomes" id="UP000559027">
    <property type="component" value="Unassembled WGS sequence"/>
</dbReference>
<evidence type="ECO:0000256" key="2">
    <source>
        <dbReference type="SAM" id="Phobius"/>
    </source>
</evidence>
<feature type="compositionally biased region" description="Low complexity" evidence="1">
    <location>
        <begin position="44"/>
        <end position="80"/>
    </location>
</feature>
<feature type="compositionally biased region" description="Polar residues" evidence="1">
    <location>
        <begin position="314"/>
        <end position="337"/>
    </location>
</feature>
<accession>A0A8H5CTY6</accession>
<proteinExistence type="predicted"/>
<dbReference type="NCBIfam" id="NF033635">
    <property type="entry name" value="SLATT_fungal"/>
    <property type="match status" value="1"/>
</dbReference>
<feature type="compositionally biased region" description="Polar residues" evidence="1">
    <location>
        <begin position="194"/>
        <end position="211"/>
    </location>
</feature>
<comment type="caution">
    <text evidence="4">The sequence shown here is derived from an EMBL/GenBank/DDBJ whole genome shotgun (WGS) entry which is preliminary data.</text>
</comment>
<evidence type="ECO:0000313" key="5">
    <source>
        <dbReference type="Proteomes" id="UP000559027"/>
    </source>
</evidence>
<dbReference type="OrthoDB" id="3245801at2759"/>